<dbReference type="PANTHER" id="PTHR30221">
    <property type="entry name" value="SMALL-CONDUCTANCE MECHANOSENSITIVE CHANNEL"/>
    <property type="match status" value="1"/>
</dbReference>
<evidence type="ECO:0000256" key="2">
    <source>
        <dbReference type="ARBA" id="ARBA00022692"/>
    </source>
</evidence>
<evidence type="ECO:0000313" key="7">
    <source>
        <dbReference type="EMBL" id="RJL32474.1"/>
    </source>
</evidence>
<dbReference type="Proteomes" id="UP000265768">
    <property type="component" value="Unassembled WGS sequence"/>
</dbReference>
<comment type="subcellular location">
    <subcellularLocation>
        <location evidence="1">Membrane</location>
    </subcellularLocation>
</comment>
<sequence length="208" mass="22538">MLAGVSMADWKFWRFPMFHRRGRHVLVLYALATLALIAAQIGEPSHDWRTRIFVYAMTLVFLVLGFRGTLSLGAEARDLLAERLGVRYAGSLRTLIIVFGNVIIVLTALATISAPIQQLLLGGAVTGVIVGIAAQQALSNVFAGLVLLYTRPFSAGDRIRVRSGPLAGEIVGQVRDMGLTYVWLVCDDGELRIPNSQVLASAVGHLPN</sequence>
<feature type="domain" description="Mechanosensitive ion channel MscS" evidence="6">
    <location>
        <begin position="138"/>
        <end position="203"/>
    </location>
</feature>
<keyword evidence="4 5" id="KW-0472">Membrane</keyword>
<keyword evidence="3 5" id="KW-1133">Transmembrane helix</keyword>
<dbReference type="InterPro" id="IPR023408">
    <property type="entry name" value="MscS_beta-dom_sf"/>
</dbReference>
<keyword evidence="8" id="KW-1185">Reference proteome</keyword>
<proteinExistence type="predicted"/>
<gene>
    <name evidence="7" type="ORF">D5H75_13130</name>
</gene>
<evidence type="ECO:0000256" key="3">
    <source>
        <dbReference type="ARBA" id="ARBA00022989"/>
    </source>
</evidence>
<accession>A0A3A4BN29</accession>
<dbReference type="Gene3D" id="2.30.30.60">
    <property type="match status" value="1"/>
</dbReference>
<organism evidence="7 8">
    <name type="scientific">Bailinhaonella thermotolerans</name>
    <dbReference type="NCBI Taxonomy" id="1070861"/>
    <lineage>
        <taxon>Bacteria</taxon>
        <taxon>Bacillati</taxon>
        <taxon>Actinomycetota</taxon>
        <taxon>Actinomycetes</taxon>
        <taxon>Streptosporangiales</taxon>
        <taxon>Streptosporangiaceae</taxon>
        <taxon>Bailinhaonella</taxon>
    </lineage>
</organism>
<comment type="caution">
    <text evidence="7">The sequence shown here is derived from an EMBL/GenBank/DDBJ whole genome shotgun (WGS) entry which is preliminary data.</text>
</comment>
<dbReference type="SUPFAM" id="SSF50182">
    <property type="entry name" value="Sm-like ribonucleoproteins"/>
    <property type="match status" value="1"/>
</dbReference>
<keyword evidence="2 5" id="KW-0812">Transmembrane</keyword>
<reference evidence="7 8" key="1">
    <citation type="submission" date="2018-09" db="EMBL/GenBank/DDBJ databases">
        <title>YIM 75507 draft genome.</title>
        <authorList>
            <person name="Tang S."/>
            <person name="Feng Y."/>
        </authorList>
    </citation>
    <scope>NUCLEOTIDE SEQUENCE [LARGE SCALE GENOMIC DNA]</scope>
    <source>
        <strain evidence="7 8">YIM 75507</strain>
    </source>
</reference>
<protein>
    <submittedName>
        <fullName evidence="7">Mechanosensitive ion channel family protein</fullName>
    </submittedName>
</protein>
<feature type="transmembrane region" description="Helical" evidence="5">
    <location>
        <begin position="52"/>
        <end position="74"/>
    </location>
</feature>
<evidence type="ECO:0000256" key="5">
    <source>
        <dbReference type="SAM" id="Phobius"/>
    </source>
</evidence>
<feature type="transmembrane region" description="Helical" evidence="5">
    <location>
        <begin position="128"/>
        <end position="150"/>
    </location>
</feature>
<dbReference type="GO" id="GO:0008381">
    <property type="term" value="F:mechanosensitive monoatomic ion channel activity"/>
    <property type="evidence" value="ECO:0007669"/>
    <property type="project" value="InterPro"/>
</dbReference>
<dbReference type="PANTHER" id="PTHR30221:SF1">
    <property type="entry name" value="SMALL-CONDUCTANCE MECHANOSENSITIVE CHANNEL"/>
    <property type="match status" value="1"/>
</dbReference>
<name>A0A3A4BN29_9ACTN</name>
<dbReference type="Gene3D" id="1.10.287.1260">
    <property type="match status" value="1"/>
</dbReference>
<dbReference type="InterPro" id="IPR006685">
    <property type="entry name" value="MscS_channel_2nd"/>
</dbReference>
<evidence type="ECO:0000259" key="6">
    <source>
        <dbReference type="Pfam" id="PF00924"/>
    </source>
</evidence>
<dbReference type="GO" id="GO:0016020">
    <property type="term" value="C:membrane"/>
    <property type="evidence" value="ECO:0007669"/>
    <property type="project" value="UniProtKB-SubCell"/>
</dbReference>
<dbReference type="Pfam" id="PF00924">
    <property type="entry name" value="MS_channel_2nd"/>
    <property type="match status" value="1"/>
</dbReference>
<dbReference type="AlphaFoldDB" id="A0A3A4BN29"/>
<dbReference type="EMBL" id="QZEY01000004">
    <property type="protein sequence ID" value="RJL32474.1"/>
    <property type="molecule type" value="Genomic_DNA"/>
</dbReference>
<feature type="transmembrane region" description="Helical" evidence="5">
    <location>
        <begin position="95"/>
        <end position="116"/>
    </location>
</feature>
<evidence type="ECO:0000256" key="4">
    <source>
        <dbReference type="ARBA" id="ARBA00023136"/>
    </source>
</evidence>
<dbReference type="InterPro" id="IPR045275">
    <property type="entry name" value="MscS_archaea/bacteria_type"/>
</dbReference>
<evidence type="ECO:0000256" key="1">
    <source>
        <dbReference type="ARBA" id="ARBA00004370"/>
    </source>
</evidence>
<evidence type="ECO:0000313" key="8">
    <source>
        <dbReference type="Proteomes" id="UP000265768"/>
    </source>
</evidence>
<dbReference type="InterPro" id="IPR010920">
    <property type="entry name" value="LSM_dom_sf"/>
</dbReference>